<dbReference type="InterPro" id="IPR035513">
    <property type="entry name" value="Invertase/methylesterase_inhib"/>
</dbReference>
<dbReference type="Proteomes" id="UP000836841">
    <property type="component" value="Chromosome 6"/>
</dbReference>
<comment type="pathway">
    <text evidence="1 7">Glycan metabolism; pectin degradation; 2-dehydro-3-deoxy-D-gluconate from pectin: step 1/5.</text>
</comment>
<dbReference type="Gene3D" id="2.160.20.10">
    <property type="entry name" value="Single-stranded right-handed beta-helix, Pectin lyase-like"/>
    <property type="match status" value="1"/>
</dbReference>
<accession>A0AAU9SW30</accession>
<dbReference type="InterPro" id="IPR033131">
    <property type="entry name" value="Pectinesterase_Asp_AS"/>
</dbReference>
<evidence type="ECO:0000256" key="2">
    <source>
        <dbReference type="ARBA" id="ARBA00006027"/>
    </source>
</evidence>
<evidence type="ECO:0000256" key="4">
    <source>
        <dbReference type="ARBA" id="ARBA00022801"/>
    </source>
</evidence>
<dbReference type="EC" id="3.1.1.11" evidence="7"/>
<dbReference type="GO" id="GO:0004857">
    <property type="term" value="F:enzyme inhibitor activity"/>
    <property type="evidence" value="ECO:0007669"/>
    <property type="project" value="InterPro"/>
</dbReference>
<evidence type="ECO:0000256" key="3">
    <source>
        <dbReference type="ARBA" id="ARBA00007786"/>
    </source>
</evidence>
<keyword evidence="11" id="KW-1185">Reference proteome</keyword>
<comment type="similarity">
    <text evidence="2">In the N-terminal section; belongs to the PMEI family.</text>
</comment>
<feature type="transmembrane region" description="Helical" evidence="8">
    <location>
        <begin position="25"/>
        <end position="48"/>
    </location>
</feature>
<evidence type="ECO:0000256" key="6">
    <source>
        <dbReference type="PROSITE-ProRule" id="PRU10040"/>
    </source>
</evidence>
<keyword evidence="5 7" id="KW-0063">Aspartyl esterase</keyword>
<dbReference type="PROSITE" id="PS00503">
    <property type="entry name" value="PECTINESTERASE_2"/>
    <property type="match status" value="1"/>
</dbReference>
<evidence type="ECO:0000256" key="5">
    <source>
        <dbReference type="ARBA" id="ARBA00023085"/>
    </source>
</evidence>
<proteinExistence type="inferred from homology"/>
<dbReference type="Pfam" id="PF01095">
    <property type="entry name" value="Pectinesterase"/>
    <property type="match status" value="2"/>
</dbReference>
<keyword evidence="4 7" id="KW-0378">Hydrolase</keyword>
<organism evidence="10 11">
    <name type="scientific">Thlaspi arvense</name>
    <name type="common">Field penny-cress</name>
    <dbReference type="NCBI Taxonomy" id="13288"/>
    <lineage>
        <taxon>Eukaryota</taxon>
        <taxon>Viridiplantae</taxon>
        <taxon>Streptophyta</taxon>
        <taxon>Embryophyta</taxon>
        <taxon>Tracheophyta</taxon>
        <taxon>Spermatophyta</taxon>
        <taxon>Magnoliopsida</taxon>
        <taxon>eudicotyledons</taxon>
        <taxon>Gunneridae</taxon>
        <taxon>Pentapetalae</taxon>
        <taxon>rosids</taxon>
        <taxon>malvids</taxon>
        <taxon>Brassicales</taxon>
        <taxon>Brassicaceae</taxon>
        <taxon>Thlaspideae</taxon>
        <taxon>Thlaspi</taxon>
    </lineage>
</organism>
<evidence type="ECO:0000256" key="7">
    <source>
        <dbReference type="RuleBase" id="RU000589"/>
    </source>
</evidence>
<dbReference type="GO" id="GO:0030599">
    <property type="term" value="F:pectinesterase activity"/>
    <property type="evidence" value="ECO:0007669"/>
    <property type="project" value="UniProtKB-UniRule"/>
</dbReference>
<dbReference type="GO" id="GO:0045490">
    <property type="term" value="P:pectin catabolic process"/>
    <property type="evidence" value="ECO:0007669"/>
    <property type="project" value="UniProtKB-UniRule"/>
</dbReference>
<evidence type="ECO:0000313" key="10">
    <source>
        <dbReference type="EMBL" id="CAH2074088.1"/>
    </source>
</evidence>
<protein>
    <recommendedName>
        <fullName evidence="7">Pectinesterase</fullName>
        <ecNumber evidence="7">3.1.1.11</ecNumber>
    </recommendedName>
</protein>
<dbReference type="Gene3D" id="1.20.140.40">
    <property type="entry name" value="Invertase/pectin methylesterase inhibitor family protein"/>
    <property type="match status" value="1"/>
</dbReference>
<dbReference type="InterPro" id="IPR012334">
    <property type="entry name" value="Pectin_lyas_fold"/>
</dbReference>
<dbReference type="InterPro" id="IPR000070">
    <property type="entry name" value="Pectinesterase_cat"/>
</dbReference>
<dbReference type="InterPro" id="IPR011050">
    <property type="entry name" value="Pectin_lyase_fold/virulence"/>
</dbReference>
<dbReference type="SUPFAM" id="SSF101148">
    <property type="entry name" value="Plant invertase/pectin methylesterase inhibitor"/>
    <property type="match status" value="1"/>
</dbReference>
<evidence type="ECO:0000259" key="9">
    <source>
        <dbReference type="SMART" id="SM00856"/>
    </source>
</evidence>
<comment type="catalytic activity">
    <reaction evidence="7">
        <text>[(1-&gt;4)-alpha-D-galacturonosyl methyl ester](n) + n H2O = [(1-&gt;4)-alpha-D-galacturonosyl](n) + n methanol + n H(+)</text>
        <dbReference type="Rhea" id="RHEA:22380"/>
        <dbReference type="Rhea" id="RHEA-COMP:14570"/>
        <dbReference type="Rhea" id="RHEA-COMP:14573"/>
        <dbReference type="ChEBI" id="CHEBI:15377"/>
        <dbReference type="ChEBI" id="CHEBI:15378"/>
        <dbReference type="ChEBI" id="CHEBI:17790"/>
        <dbReference type="ChEBI" id="CHEBI:140522"/>
        <dbReference type="ChEBI" id="CHEBI:140523"/>
        <dbReference type="EC" id="3.1.1.11"/>
    </reaction>
</comment>
<feature type="active site" evidence="6">
    <location>
        <position position="434"/>
    </location>
</feature>
<dbReference type="NCBIfam" id="TIGR01614">
    <property type="entry name" value="PME_inhib"/>
    <property type="match status" value="1"/>
</dbReference>
<dbReference type="CDD" id="cd15798">
    <property type="entry name" value="PMEI-like_3"/>
    <property type="match status" value="1"/>
</dbReference>
<feature type="transmembrane region" description="Helical" evidence="8">
    <location>
        <begin position="352"/>
        <end position="370"/>
    </location>
</feature>
<comment type="similarity">
    <text evidence="3">In the C-terminal section; belongs to the pectinesterase family.</text>
</comment>
<evidence type="ECO:0000313" key="11">
    <source>
        <dbReference type="Proteomes" id="UP000836841"/>
    </source>
</evidence>
<name>A0AAU9SW30_THLAR</name>
<reference evidence="10 11" key="1">
    <citation type="submission" date="2022-03" db="EMBL/GenBank/DDBJ databases">
        <authorList>
            <person name="Nunn A."/>
            <person name="Chopra R."/>
            <person name="Nunn A."/>
            <person name="Contreras Garrido A."/>
        </authorList>
    </citation>
    <scope>NUCLEOTIDE SEQUENCE [LARGE SCALE GENOMIC DNA]</scope>
</reference>
<dbReference type="SUPFAM" id="SSF51126">
    <property type="entry name" value="Pectin lyase-like"/>
    <property type="match status" value="2"/>
</dbReference>
<gene>
    <name evidence="10" type="ORF">TAV2_LOCUS19350</name>
</gene>
<evidence type="ECO:0000256" key="1">
    <source>
        <dbReference type="ARBA" id="ARBA00005184"/>
    </source>
</evidence>
<dbReference type="SMART" id="SM00856">
    <property type="entry name" value="PMEI"/>
    <property type="match status" value="1"/>
</dbReference>
<feature type="domain" description="Pectinesterase inhibitor" evidence="9">
    <location>
        <begin position="62"/>
        <end position="204"/>
    </location>
</feature>
<dbReference type="AlphaFoldDB" id="A0AAU9SW30"/>
<dbReference type="PANTHER" id="PTHR31707">
    <property type="entry name" value="PECTINESTERASE"/>
    <property type="match status" value="1"/>
</dbReference>
<evidence type="ECO:0000256" key="8">
    <source>
        <dbReference type="SAM" id="Phobius"/>
    </source>
</evidence>
<dbReference type="GO" id="GO:0042545">
    <property type="term" value="P:cell wall modification"/>
    <property type="evidence" value="ECO:0007669"/>
    <property type="project" value="UniProtKB-UniRule"/>
</dbReference>
<dbReference type="InterPro" id="IPR006501">
    <property type="entry name" value="Pectinesterase_inhib_dom"/>
</dbReference>
<sequence length="592" mass="65651">MSSYGKLDEYEQAKLEASRRTKKRLAIVAISSIVLVCIVVGAVVGTAANGNGKKPSSKEGNGDSFSISALCDLTLHKDKCIETVGSAPNGSRSNPEELFNYAVNITITELSKVLDGFSNREKTDNATSAAMGACVELLGLAVDQLNETTTSKATSDLRTWLSSVETYQETCMEALVETNNPNSTNFGETHLKNSTEMTSNALAIITWLGKIADSVKLRRRRLMAYGEVSTLDLAMMEGRRLLESGDLRKIATIVVAKDGSGKYRTISEALEEVEEKNEKRTIIYVKKGTYFENVRVEKKKWNVVMVGDGQSKTIVSAGLNFIDGTPTFQTATFGKNIIIYNMLLIFDGVCNFILYIFYLLIFIYCIAVFGKGFMARDMGFQNSAGPAKHQAVALMASADLTVFYRCTMDAFQDTLYAHAQRQFYRECHIFGTVDFIFGNAAVVFQNCKILPRRPMKGQQNTITAQGRKDPNQNTGISIHNCSILPLDNLTGVQTFLGRPWKEFSTTVIMKSFMDGFINPKGWLPWVGDTAPDTIFYAEHLNVGPGASTKDRVKWKGLKTFLTKKEANRFTVKPFIDGNKWLPVTKVPFKSDF</sequence>
<keyword evidence="8" id="KW-1133">Transmembrane helix</keyword>
<keyword evidence="8" id="KW-0812">Transmembrane</keyword>
<dbReference type="EMBL" id="OU466862">
    <property type="protein sequence ID" value="CAH2074088.1"/>
    <property type="molecule type" value="Genomic_DNA"/>
</dbReference>
<keyword evidence="8" id="KW-0472">Membrane</keyword>
<dbReference type="Pfam" id="PF04043">
    <property type="entry name" value="PMEI"/>
    <property type="match status" value="1"/>
</dbReference>